<dbReference type="AlphaFoldDB" id="A0A0P0WWH4"/>
<reference evidence="3" key="1">
    <citation type="journal article" date="2005" name="Nature">
        <title>The map-based sequence of the rice genome.</title>
        <authorList>
            <consortium name="International rice genome sequencing project (IRGSP)"/>
            <person name="Matsumoto T."/>
            <person name="Wu J."/>
            <person name="Kanamori H."/>
            <person name="Katayose Y."/>
            <person name="Fujisawa M."/>
            <person name="Namiki N."/>
            <person name="Mizuno H."/>
            <person name="Yamamoto K."/>
            <person name="Antonio B.A."/>
            <person name="Baba T."/>
            <person name="Sakata K."/>
            <person name="Nagamura Y."/>
            <person name="Aoki H."/>
            <person name="Arikawa K."/>
            <person name="Arita K."/>
            <person name="Bito T."/>
            <person name="Chiden Y."/>
            <person name="Fujitsuka N."/>
            <person name="Fukunaka R."/>
            <person name="Hamada M."/>
            <person name="Harada C."/>
            <person name="Hayashi A."/>
            <person name="Hijishita S."/>
            <person name="Honda M."/>
            <person name="Hosokawa S."/>
            <person name="Ichikawa Y."/>
            <person name="Idonuma A."/>
            <person name="Iijima M."/>
            <person name="Ikeda M."/>
            <person name="Ikeno M."/>
            <person name="Ito K."/>
            <person name="Ito S."/>
            <person name="Ito T."/>
            <person name="Ito Y."/>
            <person name="Ito Y."/>
            <person name="Iwabuchi A."/>
            <person name="Kamiya K."/>
            <person name="Karasawa W."/>
            <person name="Kurita K."/>
            <person name="Katagiri S."/>
            <person name="Kikuta A."/>
            <person name="Kobayashi H."/>
            <person name="Kobayashi N."/>
            <person name="Machita K."/>
            <person name="Maehara T."/>
            <person name="Masukawa M."/>
            <person name="Mizubayashi T."/>
            <person name="Mukai Y."/>
            <person name="Nagasaki H."/>
            <person name="Nagata Y."/>
            <person name="Naito S."/>
            <person name="Nakashima M."/>
            <person name="Nakama Y."/>
            <person name="Nakamichi Y."/>
            <person name="Nakamura M."/>
            <person name="Meguro A."/>
            <person name="Negishi M."/>
            <person name="Ohta I."/>
            <person name="Ohta T."/>
            <person name="Okamoto M."/>
            <person name="Ono N."/>
            <person name="Saji S."/>
            <person name="Sakaguchi M."/>
            <person name="Sakai K."/>
            <person name="Shibata M."/>
            <person name="Shimokawa T."/>
            <person name="Song J."/>
            <person name="Takazaki Y."/>
            <person name="Terasawa K."/>
            <person name="Tsugane M."/>
            <person name="Tsuji K."/>
            <person name="Ueda S."/>
            <person name="Waki K."/>
            <person name="Yamagata H."/>
            <person name="Yamamoto M."/>
            <person name="Yamamoto S."/>
            <person name="Yamane H."/>
            <person name="Yoshiki S."/>
            <person name="Yoshihara R."/>
            <person name="Yukawa K."/>
            <person name="Zhong H."/>
            <person name="Yano M."/>
            <person name="Yuan Q."/>
            <person name="Ouyang S."/>
            <person name="Liu J."/>
            <person name="Jones K.M."/>
            <person name="Gansberger K."/>
            <person name="Moffat K."/>
            <person name="Hill J."/>
            <person name="Bera J."/>
            <person name="Fadrosh D."/>
            <person name="Jin S."/>
            <person name="Johri S."/>
            <person name="Kim M."/>
            <person name="Overton L."/>
            <person name="Reardon M."/>
            <person name="Tsitrin T."/>
            <person name="Vuong H."/>
            <person name="Weaver B."/>
            <person name="Ciecko A."/>
            <person name="Tallon L."/>
            <person name="Jackson J."/>
            <person name="Pai G."/>
            <person name="Aken S.V."/>
            <person name="Utterback T."/>
            <person name="Reidmuller S."/>
            <person name="Feldblyum T."/>
            <person name="Hsiao J."/>
            <person name="Zismann V."/>
            <person name="Iobst S."/>
            <person name="de Vazeille A.R."/>
            <person name="Buell C.R."/>
            <person name="Ying K."/>
            <person name="Li Y."/>
            <person name="Lu T."/>
            <person name="Huang Y."/>
            <person name="Zhao Q."/>
            <person name="Feng Q."/>
            <person name="Zhang L."/>
            <person name="Zhu J."/>
            <person name="Weng Q."/>
            <person name="Mu J."/>
            <person name="Lu Y."/>
            <person name="Fan D."/>
            <person name="Liu Y."/>
            <person name="Guan J."/>
            <person name="Zhang Y."/>
            <person name="Yu S."/>
            <person name="Liu X."/>
            <person name="Zhang Y."/>
            <person name="Hong G."/>
            <person name="Han B."/>
            <person name="Choisne N."/>
            <person name="Demange N."/>
            <person name="Orjeda G."/>
            <person name="Samain S."/>
            <person name="Cattolico L."/>
            <person name="Pelletier E."/>
            <person name="Couloux A."/>
            <person name="Segurens B."/>
            <person name="Wincker P."/>
            <person name="D'Hont A."/>
            <person name="Scarpelli C."/>
            <person name="Weissenbach J."/>
            <person name="Salanoubat M."/>
            <person name="Quetier F."/>
            <person name="Yu Y."/>
            <person name="Kim H.R."/>
            <person name="Rambo T."/>
            <person name="Currie J."/>
            <person name="Collura K."/>
            <person name="Luo M."/>
            <person name="Yang T."/>
            <person name="Ammiraju J.S.S."/>
            <person name="Engler F."/>
            <person name="Soderlund C."/>
            <person name="Wing R.A."/>
            <person name="Palmer L.E."/>
            <person name="de la Bastide M."/>
            <person name="Spiegel L."/>
            <person name="Nascimento L."/>
            <person name="Zutavern T."/>
            <person name="O'Shaughnessy A."/>
            <person name="Dike S."/>
            <person name="Dedhia N."/>
            <person name="Preston R."/>
            <person name="Balija V."/>
            <person name="McCombie W.R."/>
            <person name="Chow T."/>
            <person name="Chen H."/>
            <person name="Chung M."/>
            <person name="Chen C."/>
            <person name="Shaw J."/>
            <person name="Wu H."/>
            <person name="Hsiao K."/>
            <person name="Chao Y."/>
            <person name="Chu M."/>
            <person name="Cheng C."/>
            <person name="Hour A."/>
            <person name="Lee P."/>
            <person name="Lin S."/>
            <person name="Lin Y."/>
            <person name="Liou J."/>
            <person name="Liu S."/>
            <person name="Hsing Y."/>
            <person name="Raghuvanshi S."/>
            <person name="Mohanty A."/>
            <person name="Bharti A.K."/>
            <person name="Gaur A."/>
            <person name="Gupta V."/>
            <person name="Kumar D."/>
            <person name="Ravi V."/>
            <person name="Vij S."/>
            <person name="Kapur A."/>
            <person name="Khurana P."/>
            <person name="Khurana P."/>
            <person name="Khurana J.P."/>
            <person name="Tyagi A.K."/>
            <person name="Gaikwad K."/>
            <person name="Singh A."/>
            <person name="Dalal V."/>
            <person name="Srivastava S."/>
            <person name="Dixit A."/>
            <person name="Pal A.K."/>
            <person name="Ghazi I.A."/>
            <person name="Yadav M."/>
            <person name="Pandit A."/>
            <person name="Bhargava A."/>
            <person name="Sureshbabu K."/>
            <person name="Batra K."/>
            <person name="Sharma T.R."/>
            <person name="Mohapatra T."/>
            <person name="Singh N.K."/>
            <person name="Messing J."/>
            <person name="Nelson A.B."/>
            <person name="Fuks G."/>
            <person name="Kavchok S."/>
            <person name="Keizer G."/>
            <person name="Linton E."/>
            <person name="Llaca V."/>
            <person name="Song R."/>
            <person name="Tanyolac B."/>
            <person name="Young S."/>
            <person name="Ho-Il K."/>
            <person name="Hahn J.H."/>
            <person name="Sangsakoo G."/>
            <person name="Vanavichit A."/>
            <person name="de Mattos Luiz.A.T."/>
            <person name="Zimmer P.D."/>
            <person name="Malone G."/>
            <person name="Dellagostin O."/>
            <person name="de Oliveira A.C."/>
            <person name="Bevan M."/>
            <person name="Bancroft I."/>
            <person name="Minx P."/>
            <person name="Cordum H."/>
            <person name="Wilson R."/>
            <person name="Cheng Z."/>
            <person name="Jin W."/>
            <person name="Jiang J."/>
            <person name="Leong S.A."/>
            <person name="Iwama H."/>
            <person name="Gojobori T."/>
            <person name="Itoh T."/>
            <person name="Niimura Y."/>
            <person name="Fujii Y."/>
            <person name="Habara T."/>
            <person name="Sakai H."/>
            <person name="Sato Y."/>
            <person name="Wilson G."/>
            <person name="Kumar K."/>
            <person name="McCouch S."/>
            <person name="Juretic N."/>
            <person name="Hoen D."/>
            <person name="Wright S."/>
            <person name="Bruskiewich R."/>
            <person name="Bureau T."/>
            <person name="Miyao A."/>
            <person name="Hirochika H."/>
            <person name="Nishikawa T."/>
            <person name="Kadowaki K."/>
            <person name="Sugiura M."/>
            <person name="Burr B."/>
            <person name="Sasaki T."/>
        </authorList>
    </citation>
    <scope>NUCLEOTIDE SEQUENCE [LARGE SCALE GENOMIC DNA]</scope>
    <source>
        <strain evidence="3">cv. Nipponbare</strain>
    </source>
</reference>
<feature type="region of interest" description="Disordered" evidence="1">
    <location>
        <begin position="1"/>
        <end position="21"/>
    </location>
</feature>
<dbReference type="Proteomes" id="UP000059680">
    <property type="component" value="Chromosome 6"/>
</dbReference>
<protein>
    <submittedName>
        <fullName evidence="2">Os06g0472000 protein</fullName>
    </submittedName>
</protein>
<organism evidence="2 3">
    <name type="scientific">Oryza sativa subsp. japonica</name>
    <name type="common">Rice</name>
    <dbReference type="NCBI Taxonomy" id="39947"/>
    <lineage>
        <taxon>Eukaryota</taxon>
        <taxon>Viridiplantae</taxon>
        <taxon>Streptophyta</taxon>
        <taxon>Embryophyta</taxon>
        <taxon>Tracheophyta</taxon>
        <taxon>Spermatophyta</taxon>
        <taxon>Magnoliopsida</taxon>
        <taxon>Liliopsida</taxon>
        <taxon>Poales</taxon>
        <taxon>Poaceae</taxon>
        <taxon>BOP clade</taxon>
        <taxon>Oryzoideae</taxon>
        <taxon>Oryzeae</taxon>
        <taxon>Oryzinae</taxon>
        <taxon>Oryza</taxon>
        <taxon>Oryza sativa</taxon>
    </lineage>
</organism>
<gene>
    <name evidence="2" type="ordered locus">Os06g0472000</name>
    <name evidence="2" type="ORF">OSNPB_060472000</name>
</gene>
<sequence>PLPPPVSEHVHGRAPPASQPPPCPWRLAVVWRGAVLATGEPPFVPWVPLHRLRRRRRRLRRRRVKPKPKPKVPCGASPSNFFTYLVGARCCLLPLDARELFASGNRN</sequence>
<accession>A0A0P0WWH4</accession>
<evidence type="ECO:0000313" key="2">
    <source>
        <dbReference type="EMBL" id="BAS97742.1"/>
    </source>
</evidence>
<dbReference type="ExpressionAtlas" id="A0A0P0WWH4">
    <property type="expression patterns" value="baseline and differential"/>
</dbReference>
<feature type="non-terminal residue" evidence="2">
    <location>
        <position position="1"/>
    </location>
</feature>
<proteinExistence type="predicted"/>
<reference evidence="2 3" key="3">
    <citation type="journal article" date="2013" name="Rice">
        <title>Improvement of the Oryza sativa Nipponbare reference genome using next generation sequence and optical map data.</title>
        <authorList>
            <person name="Kawahara Y."/>
            <person name="de la Bastide M."/>
            <person name="Hamilton J.P."/>
            <person name="Kanamori H."/>
            <person name="McCombie W.R."/>
            <person name="Ouyang S."/>
            <person name="Schwartz D.C."/>
            <person name="Tanaka T."/>
            <person name="Wu J."/>
            <person name="Zhou S."/>
            <person name="Childs K.L."/>
            <person name="Davidson R.M."/>
            <person name="Lin H."/>
            <person name="Quesada-Ocampo L."/>
            <person name="Vaillancourt B."/>
            <person name="Sakai H."/>
            <person name="Lee S.S."/>
            <person name="Kim J."/>
            <person name="Numa H."/>
            <person name="Itoh T."/>
            <person name="Buell C.R."/>
            <person name="Matsumoto T."/>
        </authorList>
    </citation>
    <scope>NUCLEOTIDE SEQUENCE [LARGE SCALE GENOMIC DNA]</scope>
    <source>
        <strain evidence="3">cv. Nipponbare</strain>
    </source>
</reference>
<evidence type="ECO:0000256" key="1">
    <source>
        <dbReference type="SAM" id="MobiDB-lite"/>
    </source>
</evidence>
<dbReference type="Gramene" id="Os06t0472000-02">
    <property type="protein sequence ID" value="Os06t0472000-02"/>
    <property type="gene ID" value="Os06g0472000"/>
</dbReference>
<name>A0A0P0WWH4_ORYSJ</name>
<keyword evidence="3" id="KW-1185">Reference proteome</keyword>
<dbReference type="EMBL" id="AP014962">
    <property type="protein sequence ID" value="BAS97742.1"/>
    <property type="molecule type" value="Genomic_DNA"/>
</dbReference>
<evidence type="ECO:0000313" key="3">
    <source>
        <dbReference type="Proteomes" id="UP000059680"/>
    </source>
</evidence>
<reference evidence="2 3" key="2">
    <citation type="journal article" date="2013" name="Plant Cell Physiol.">
        <title>Rice Annotation Project Database (RAP-DB): an integrative and interactive database for rice genomics.</title>
        <authorList>
            <person name="Sakai H."/>
            <person name="Lee S.S."/>
            <person name="Tanaka T."/>
            <person name="Numa H."/>
            <person name="Kim J."/>
            <person name="Kawahara Y."/>
            <person name="Wakimoto H."/>
            <person name="Yang C.C."/>
            <person name="Iwamoto M."/>
            <person name="Abe T."/>
            <person name="Yamada Y."/>
            <person name="Muto A."/>
            <person name="Inokuchi H."/>
            <person name="Ikemura T."/>
            <person name="Matsumoto T."/>
            <person name="Sasaki T."/>
            <person name="Itoh T."/>
        </authorList>
    </citation>
    <scope>NUCLEOTIDE SEQUENCE [LARGE SCALE GENOMIC DNA]</scope>
    <source>
        <strain evidence="3">cv. Nipponbare</strain>
    </source>
</reference>